<dbReference type="PANTHER" id="PTHR13284:SF10">
    <property type="entry name" value="SELENOCYSTEINE INSERTION SEQUENCE-BINDING PROTEIN 2-LIKE"/>
    <property type="match status" value="1"/>
</dbReference>
<feature type="compositionally biased region" description="Basic and acidic residues" evidence="1">
    <location>
        <begin position="302"/>
        <end position="311"/>
    </location>
</feature>
<evidence type="ECO:0000313" key="2">
    <source>
        <dbReference type="Ensembl" id="ENSMMDP00005020064.1"/>
    </source>
</evidence>
<feature type="compositionally biased region" description="Polar residues" evidence="1">
    <location>
        <begin position="314"/>
        <end position="335"/>
    </location>
</feature>
<feature type="region of interest" description="Disordered" evidence="1">
    <location>
        <begin position="220"/>
        <end position="265"/>
    </location>
</feature>
<feature type="compositionally biased region" description="Polar residues" evidence="1">
    <location>
        <begin position="254"/>
        <end position="265"/>
    </location>
</feature>
<evidence type="ECO:0000256" key="1">
    <source>
        <dbReference type="SAM" id="MobiDB-lite"/>
    </source>
</evidence>
<dbReference type="GO" id="GO:0005739">
    <property type="term" value="C:mitochondrion"/>
    <property type="evidence" value="ECO:0007669"/>
    <property type="project" value="TreeGrafter"/>
</dbReference>
<feature type="region of interest" description="Disordered" evidence="1">
    <location>
        <begin position="293"/>
        <end position="335"/>
    </location>
</feature>
<keyword evidence="3" id="KW-1185">Reference proteome</keyword>
<dbReference type="GO" id="GO:0043021">
    <property type="term" value="F:ribonucleoprotein complex binding"/>
    <property type="evidence" value="ECO:0007669"/>
    <property type="project" value="TreeGrafter"/>
</dbReference>
<reference evidence="2" key="2">
    <citation type="submission" date="2025-08" db="UniProtKB">
        <authorList>
            <consortium name="Ensembl"/>
        </authorList>
    </citation>
    <scope>IDENTIFICATION</scope>
</reference>
<feature type="region of interest" description="Disordered" evidence="1">
    <location>
        <begin position="362"/>
        <end position="398"/>
    </location>
</feature>
<gene>
    <name evidence="2" type="primary">SECISBP2L</name>
</gene>
<dbReference type="GeneTree" id="ENSGT00490000043356"/>
<organism evidence="2 3">
    <name type="scientific">Myripristis murdjan</name>
    <name type="common">pinecone soldierfish</name>
    <dbReference type="NCBI Taxonomy" id="586833"/>
    <lineage>
        <taxon>Eukaryota</taxon>
        <taxon>Metazoa</taxon>
        <taxon>Chordata</taxon>
        <taxon>Craniata</taxon>
        <taxon>Vertebrata</taxon>
        <taxon>Euteleostomi</taxon>
        <taxon>Actinopterygii</taxon>
        <taxon>Neopterygii</taxon>
        <taxon>Teleostei</taxon>
        <taxon>Neoteleostei</taxon>
        <taxon>Acanthomorphata</taxon>
        <taxon>Holocentriformes</taxon>
        <taxon>Holocentridae</taxon>
        <taxon>Myripristis</taxon>
    </lineage>
</organism>
<dbReference type="PANTHER" id="PTHR13284">
    <property type="entry name" value="GH01354P"/>
    <property type="match status" value="1"/>
</dbReference>
<dbReference type="GO" id="GO:1990904">
    <property type="term" value="C:ribonucleoprotein complex"/>
    <property type="evidence" value="ECO:0007669"/>
    <property type="project" value="TreeGrafter"/>
</dbReference>
<evidence type="ECO:0000313" key="3">
    <source>
        <dbReference type="Proteomes" id="UP000472263"/>
    </source>
</evidence>
<dbReference type="Ensembl" id="ENSMMDT00005020536.1">
    <property type="protein sequence ID" value="ENSMMDP00005020064.1"/>
    <property type="gene ID" value="ENSMMDG00005009891.1"/>
</dbReference>
<dbReference type="GO" id="GO:0035368">
    <property type="term" value="F:selenocysteine insertion sequence binding"/>
    <property type="evidence" value="ECO:0007669"/>
    <property type="project" value="InterPro"/>
</dbReference>
<dbReference type="Proteomes" id="UP000472263">
    <property type="component" value="Chromosome 3"/>
</dbReference>
<name>A0A667Y7E0_9TELE</name>
<sequence length="484" mass="52940">HTDVKLSAEVEPFIPQKKGGVETTPIPSYLITCYPFVQENQSNRQHPMYNGGELRWQQPNPSPGGPYLAYPILSSPQPPVSNDYAYYQIMPAPCPPVMGFYQPFPGPYAGPVQAGVVNPVTADVSERPPPLGQAFGLTSPRGRGMVRPNLLPKQLGVCQPSRGRRPPTRSVAVQKEVCALGPDGRTKTVLLVDAAQQTDFPGEVSGRCVTERASPLLWKNRTKRRRASNPAESYSEQGASEADIDSDSGYCSPKHNQATGVTQRTAETTAGVEAGVMTAGNWVNVASQAIQKPWGDRNSPFHRAEQRKNPDLRNFSQDFHGSYQGRTQPNLNHNGNQAERRLQTGVVTGTELNPEPLYFEDEDEFPDLASGGTVQRSTKPESTPVQTQTQLDNLPENSPINIVQTPIPITTSVPKRAKSQRKKALAAALATAQEYSEISMEQRKLQEALTKAAGKKSKTPVQLDLGDMLAALEKHHCTHVHLFL</sequence>
<dbReference type="AlphaFoldDB" id="A0A667Y7E0"/>
<protein>
    <submittedName>
        <fullName evidence="2">SECIS binding protein 2 like</fullName>
    </submittedName>
</protein>
<reference evidence="2" key="3">
    <citation type="submission" date="2025-09" db="UniProtKB">
        <authorList>
            <consortium name="Ensembl"/>
        </authorList>
    </citation>
    <scope>IDENTIFICATION</scope>
</reference>
<reference evidence="2" key="1">
    <citation type="submission" date="2019-06" db="EMBL/GenBank/DDBJ databases">
        <authorList>
            <consortium name="Wellcome Sanger Institute Data Sharing"/>
        </authorList>
    </citation>
    <scope>NUCLEOTIDE SEQUENCE [LARGE SCALE GENOMIC DNA]</scope>
</reference>
<feature type="compositionally biased region" description="Polar residues" evidence="1">
    <location>
        <begin position="372"/>
        <end position="398"/>
    </location>
</feature>
<proteinExistence type="predicted"/>
<dbReference type="GO" id="GO:0003730">
    <property type="term" value="F:mRNA 3'-UTR binding"/>
    <property type="evidence" value="ECO:0007669"/>
    <property type="project" value="TreeGrafter"/>
</dbReference>
<dbReference type="InterPro" id="IPR040051">
    <property type="entry name" value="SECISBP2"/>
</dbReference>
<accession>A0A667Y7E0</accession>